<protein>
    <recommendedName>
        <fullName evidence="5">Secreted protein</fullName>
    </recommendedName>
</protein>
<feature type="chain" id="PRO_5043978455" description="Secreted protein" evidence="2">
    <location>
        <begin position="22"/>
        <end position="205"/>
    </location>
</feature>
<feature type="region of interest" description="Disordered" evidence="1">
    <location>
        <begin position="60"/>
        <end position="79"/>
    </location>
</feature>
<reference evidence="3" key="1">
    <citation type="journal article" date="2022" name="bioRxiv">
        <title>Sequencing and chromosome-scale assembly of the giantPleurodeles waltlgenome.</title>
        <authorList>
            <person name="Brown T."/>
            <person name="Elewa A."/>
            <person name="Iarovenko S."/>
            <person name="Subramanian E."/>
            <person name="Araus A.J."/>
            <person name="Petzold A."/>
            <person name="Susuki M."/>
            <person name="Suzuki K.-i.T."/>
            <person name="Hayashi T."/>
            <person name="Toyoda A."/>
            <person name="Oliveira C."/>
            <person name="Osipova E."/>
            <person name="Leigh N.D."/>
            <person name="Simon A."/>
            <person name="Yun M.H."/>
        </authorList>
    </citation>
    <scope>NUCLEOTIDE SEQUENCE</scope>
    <source>
        <strain evidence="3">20211129_DDA</strain>
        <tissue evidence="3">Liver</tissue>
    </source>
</reference>
<dbReference type="AlphaFoldDB" id="A0AAV7TDQ3"/>
<feature type="region of interest" description="Disordered" evidence="1">
    <location>
        <begin position="27"/>
        <end position="55"/>
    </location>
</feature>
<accession>A0AAV7TDQ3</accession>
<feature type="signal peptide" evidence="2">
    <location>
        <begin position="1"/>
        <end position="21"/>
    </location>
</feature>
<name>A0AAV7TDQ3_PLEWA</name>
<keyword evidence="2" id="KW-0732">Signal</keyword>
<organism evidence="3 4">
    <name type="scientific">Pleurodeles waltl</name>
    <name type="common">Iberian ribbed newt</name>
    <dbReference type="NCBI Taxonomy" id="8319"/>
    <lineage>
        <taxon>Eukaryota</taxon>
        <taxon>Metazoa</taxon>
        <taxon>Chordata</taxon>
        <taxon>Craniata</taxon>
        <taxon>Vertebrata</taxon>
        <taxon>Euteleostomi</taxon>
        <taxon>Amphibia</taxon>
        <taxon>Batrachia</taxon>
        <taxon>Caudata</taxon>
        <taxon>Salamandroidea</taxon>
        <taxon>Salamandridae</taxon>
        <taxon>Pleurodelinae</taxon>
        <taxon>Pleurodeles</taxon>
    </lineage>
</organism>
<evidence type="ECO:0008006" key="5">
    <source>
        <dbReference type="Google" id="ProtNLM"/>
    </source>
</evidence>
<keyword evidence="4" id="KW-1185">Reference proteome</keyword>
<gene>
    <name evidence="3" type="ORF">NDU88_000005</name>
</gene>
<proteinExistence type="predicted"/>
<dbReference type="EMBL" id="JANPWB010000006">
    <property type="protein sequence ID" value="KAJ1174712.1"/>
    <property type="molecule type" value="Genomic_DNA"/>
</dbReference>
<evidence type="ECO:0000313" key="4">
    <source>
        <dbReference type="Proteomes" id="UP001066276"/>
    </source>
</evidence>
<evidence type="ECO:0000256" key="1">
    <source>
        <dbReference type="SAM" id="MobiDB-lite"/>
    </source>
</evidence>
<dbReference type="Proteomes" id="UP001066276">
    <property type="component" value="Chromosome 3_2"/>
</dbReference>
<sequence>MCLRFLARFAVFSLVFARLGALDDRRGAGPTGLRVNGSPSMTARAARDRGGDPGELQIKASGARATSSPQAARPRSTVFGCGSSDLVSAPLPPTPAPPQVVAVLVAAHATAASLSLQGRLPPLARSRAGTPAGLVRPGTALPQPAPGLRLRLRTSSRAPRFGLLGSGLASRSPLIKQVNRVWRGALKARDHHVEWLGHAPIDSPY</sequence>
<evidence type="ECO:0000256" key="2">
    <source>
        <dbReference type="SAM" id="SignalP"/>
    </source>
</evidence>
<evidence type="ECO:0000313" key="3">
    <source>
        <dbReference type="EMBL" id="KAJ1174712.1"/>
    </source>
</evidence>
<comment type="caution">
    <text evidence="3">The sequence shown here is derived from an EMBL/GenBank/DDBJ whole genome shotgun (WGS) entry which is preliminary data.</text>
</comment>